<protein>
    <submittedName>
        <fullName evidence="1">Uncharacterized protein</fullName>
    </submittedName>
</protein>
<accession>A0A2T4IQ40</accession>
<dbReference type="OrthoDB" id="5879561at2"/>
<dbReference type="EMBL" id="PZJX01000046">
    <property type="protein sequence ID" value="PTE07740.1"/>
    <property type="molecule type" value="Genomic_DNA"/>
</dbReference>
<proteinExistence type="predicted"/>
<comment type="caution">
    <text evidence="1">The sequence shown here is derived from an EMBL/GenBank/DDBJ whole genome shotgun (WGS) entry which is preliminary data.</text>
</comment>
<dbReference type="AlphaFoldDB" id="A0A2T4IQ40"/>
<sequence length="142" mass="15656">MEYFYIKPDVAGGIGRGTIMDTSVHPPVVGKLVYQMEGWFGDVIITTFPCFLVVAEVKQALQNIGFSGANFAHAEITKSEDFLELQPHVELPQFVWLKVDGKAGHDDFGIAGDLRLVISKRVLDLLDDFGIPSATVEPYDGR</sequence>
<name>A0A2T4IQ40_9HYPH</name>
<dbReference type="Proteomes" id="UP000240259">
    <property type="component" value="Unassembled WGS sequence"/>
</dbReference>
<evidence type="ECO:0000313" key="2">
    <source>
        <dbReference type="Proteomes" id="UP000240259"/>
    </source>
</evidence>
<gene>
    <name evidence="1" type="ORF">C9427_24930</name>
</gene>
<keyword evidence="2" id="KW-1185">Reference proteome</keyword>
<evidence type="ECO:0000313" key="1">
    <source>
        <dbReference type="EMBL" id="PTE07740.1"/>
    </source>
</evidence>
<reference evidence="1 2" key="1">
    <citation type="submission" date="2018-03" db="EMBL/GenBank/DDBJ databases">
        <title>Genome sequence of the symbiotic type strain Mesorhizobium helmanticense CSLC115NT isolated from Lotus corniculatus nodules.</title>
        <authorList>
            <person name="Sannazzaro A.I."/>
            <person name="Torres Tejerizo G.A."/>
            <person name="Dip D."/>
            <person name="Caballero M."/>
            <person name="Pistorio M."/>
            <person name="Estrella M.J."/>
        </authorList>
    </citation>
    <scope>NUCLEOTIDE SEQUENCE [LARGE SCALE GENOMIC DNA]</scope>
    <source>
        <strain evidence="1 2">CSLC115N</strain>
    </source>
</reference>
<organism evidence="1 2">
    <name type="scientific">Mesorhizobium helmanticense</name>
    <dbReference type="NCBI Taxonomy" id="1776423"/>
    <lineage>
        <taxon>Bacteria</taxon>
        <taxon>Pseudomonadati</taxon>
        <taxon>Pseudomonadota</taxon>
        <taxon>Alphaproteobacteria</taxon>
        <taxon>Hyphomicrobiales</taxon>
        <taxon>Phyllobacteriaceae</taxon>
        <taxon>Mesorhizobium</taxon>
    </lineage>
</organism>